<dbReference type="EMBL" id="HACA01016313">
    <property type="protein sequence ID" value="CDW33674.1"/>
    <property type="molecule type" value="Transcribed_RNA"/>
</dbReference>
<name>A0A0K2U5W4_LEPSM</name>
<proteinExistence type="predicted"/>
<protein>
    <submittedName>
        <fullName evidence="1">Uncharacterized protein</fullName>
    </submittedName>
</protein>
<accession>A0A0K2U5W4</accession>
<evidence type="ECO:0000313" key="1">
    <source>
        <dbReference type="EMBL" id="CDW33674.1"/>
    </source>
</evidence>
<sequence length="40" mass="4633">MGCIYYISKKGPNKKQTRRKSYGLTNIKRTLFITIIGKVL</sequence>
<reference evidence="1" key="1">
    <citation type="submission" date="2014-05" db="EMBL/GenBank/DDBJ databases">
        <authorList>
            <person name="Chronopoulou M."/>
        </authorList>
    </citation>
    <scope>NUCLEOTIDE SEQUENCE</scope>
    <source>
        <tissue evidence="1">Whole organism</tissue>
    </source>
</reference>
<organism evidence="1">
    <name type="scientific">Lepeophtheirus salmonis</name>
    <name type="common">Salmon louse</name>
    <name type="synonym">Caligus salmonis</name>
    <dbReference type="NCBI Taxonomy" id="72036"/>
    <lineage>
        <taxon>Eukaryota</taxon>
        <taxon>Metazoa</taxon>
        <taxon>Ecdysozoa</taxon>
        <taxon>Arthropoda</taxon>
        <taxon>Crustacea</taxon>
        <taxon>Multicrustacea</taxon>
        <taxon>Hexanauplia</taxon>
        <taxon>Copepoda</taxon>
        <taxon>Siphonostomatoida</taxon>
        <taxon>Caligidae</taxon>
        <taxon>Lepeophtheirus</taxon>
    </lineage>
</organism>
<dbReference type="AlphaFoldDB" id="A0A0K2U5W4"/>